<dbReference type="AlphaFoldDB" id="A0A5A9W0R6"/>
<dbReference type="GO" id="GO:0016020">
    <property type="term" value="C:membrane"/>
    <property type="evidence" value="ECO:0007669"/>
    <property type="project" value="InterPro"/>
</dbReference>
<feature type="transmembrane region" description="Helical" evidence="1">
    <location>
        <begin position="142"/>
        <end position="162"/>
    </location>
</feature>
<feature type="transmembrane region" description="Helical" evidence="1">
    <location>
        <begin position="31"/>
        <end position="53"/>
    </location>
</feature>
<organism evidence="3 4">
    <name type="scientific">Nitrincola tapanii</name>
    <dbReference type="NCBI Taxonomy" id="1708751"/>
    <lineage>
        <taxon>Bacteria</taxon>
        <taxon>Pseudomonadati</taxon>
        <taxon>Pseudomonadota</taxon>
        <taxon>Gammaproteobacteria</taxon>
        <taxon>Oceanospirillales</taxon>
        <taxon>Oceanospirillaceae</taxon>
        <taxon>Nitrincola</taxon>
    </lineage>
</organism>
<evidence type="ECO:0000256" key="1">
    <source>
        <dbReference type="SAM" id="Phobius"/>
    </source>
</evidence>
<keyword evidence="4" id="KW-1185">Reference proteome</keyword>
<name>A0A5A9W0R6_9GAMM</name>
<evidence type="ECO:0000259" key="2">
    <source>
        <dbReference type="Pfam" id="PF01478"/>
    </source>
</evidence>
<feature type="domain" description="Prepilin type IV endopeptidase peptidase" evidence="2">
    <location>
        <begin position="11"/>
        <end position="115"/>
    </location>
</feature>
<dbReference type="Proteomes" id="UP000325302">
    <property type="component" value="Unassembled WGS sequence"/>
</dbReference>
<keyword evidence="1" id="KW-1133">Transmembrane helix</keyword>
<dbReference type="EMBL" id="SMRS01000007">
    <property type="protein sequence ID" value="KAA0874084.1"/>
    <property type="molecule type" value="Genomic_DNA"/>
</dbReference>
<evidence type="ECO:0000313" key="3">
    <source>
        <dbReference type="EMBL" id="KAA0874084.1"/>
    </source>
</evidence>
<protein>
    <submittedName>
        <fullName evidence="3">Prepilin peptidase</fullName>
    </submittedName>
</protein>
<proteinExistence type="predicted"/>
<gene>
    <name evidence="3" type="ORF">E1H14_09910</name>
</gene>
<feature type="transmembrane region" description="Helical" evidence="1">
    <location>
        <begin position="60"/>
        <end position="79"/>
    </location>
</feature>
<keyword evidence="1" id="KW-0472">Membrane</keyword>
<dbReference type="InterPro" id="IPR000045">
    <property type="entry name" value="Prepilin_IV_endopep_pep"/>
</dbReference>
<dbReference type="Gene3D" id="1.20.120.1220">
    <property type="match status" value="1"/>
</dbReference>
<keyword evidence="1" id="KW-0812">Transmembrane</keyword>
<evidence type="ECO:0000313" key="4">
    <source>
        <dbReference type="Proteomes" id="UP000325302"/>
    </source>
</evidence>
<dbReference type="Pfam" id="PF01478">
    <property type="entry name" value="Peptidase_A24"/>
    <property type="match status" value="1"/>
</dbReference>
<comment type="caution">
    <text evidence="3">The sequence shown here is derived from an EMBL/GenBank/DDBJ whole genome shotgun (WGS) entry which is preliminary data.</text>
</comment>
<feature type="transmembrane region" description="Helical" evidence="1">
    <location>
        <begin position="99"/>
        <end position="121"/>
    </location>
</feature>
<dbReference type="RefSeq" id="WP_149391316.1">
    <property type="nucleotide sequence ID" value="NZ_SMRS01000007.1"/>
</dbReference>
<reference evidence="3 4" key="1">
    <citation type="submission" date="2019-03" db="EMBL/GenBank/DDBJ databases">
        <title>Nitrincola sp. nov. isolated from an Indian soda lake.</title>
        <authorList>
            <person name="Joshi A."/>
            <person name="Thite S.V."/>
            <person name="Joseph N."/>
            <person name="Dhotre D."/>
            <person name="Moorthy M."/>
            <person name="Shouche Y.S."/>
        </authorList>
    </citation>
    <scope>NUCLEOTIDE SEQUENCE [LARGE SCALE GENOMIC DNA]</scope>
    <source>
        <strain evidence="3 4">MEB193</strain>
    </source>
</reference>
<dbReference type="GO" id="GO:0004190">
    <property type="term" value="F:aspartic-type endopeptidase activity"/>
    <property type="evidence" value="ECO:0007669"/>
    <property type="project" value="InterPro"/>
</dbReference>
<accession>A0A5A9W0R6</accession>
<sequence length="163" mass="17738">MPEFNPALASLLLVWLGLCAGLDYRSRRLPNLLILLGASLAIGSFVLTGASLMGGSTQQMLWGVLAILGILLPGFLRGVLGAGDVKLLAVVALSSHLVFSLYTLILAGFLMFCWVCVFRFLPQTWPWGYLRLEAKASLKSKLAYAPFVFLAAGFQICMLRLWG</sequence>